<feature type="compositionally biased region" description="Pro residues" evidence="1">
    <location>
        <begin position="55"/>
        <end position="66"/>
    </location>
</feature>
<feature type="region of interest" description="Disordered" evidence="1">
    <location>
        <begin position="408"/>
        <end position="713"/>
    </location>
</feature>
<dbReference type="EMBL" id="JAULSR010000002">
    <property type="protein sequence ID" value="KAK0630076.1"/>
    <property type="molecule type" value="Genomic_DNA"/>
</dbReference>
<keyword evidence="3" id="KW-1185">Reference proteome</keyword>
<feature type="region of interest" description="Disordered" evidence="1">
    <location>
        <begin position="325"/>
        <end position="373"/>
    </location>
</feature>
<feature type="compositionally biased region" description="Polar residues" evidence="1">
    <location>
        <begin position="640"/>
        <end position="652"/>
    </location>
</feature>
<feature type="compositionally biased region" description="Basic and acidic residues" evidence="1">
    <location>
        <begin position="93"/>
        <end position="109"/>
    </location>
</feature>
<gene>
    <name evidence="2" type="ORF">B0T17DRAFT_589682</name>
</gene>
<proteinExistence type="predicted"/>
<evidence type="ECO:0000313" key="2">
    <source>
        <dbReference type="EMBL" id="KAK0630076.1"/>
    </source>
</evidence>
<sequence>MASMSQPRSLNPDGQLPIVLVPDNEEQSPRTAAAMRPETDAGPSGRHRKPDYEPPKPQLPPAPQHPIPSMQDAFAESLIEATKGGATQKPKLRTGDAKARRDELLDQGKLDGPPAARWRFRPGQRNHELRRLMAQISFGVYLLLNGMANSQISVVSILQGHIDEVDEYLETTLEDIALATKDLDGRIDHLKLPLSNVDVFERMLEDRNFRLRIIEGNQKIEHIVARTDVALQQTMRDLSEGVASTREFTAYLAEQQHGRWRQERPDVIDIFNAMKGNTDGWLNAFIDLQSKGNTLDAVLNEMTAIISEIERRAGKVSRRTRFSIQPFSSPAHSPRPSDASSSVVTTPPTSPGRIQNSPPQQPLRYSNMSKHQQPESPIMFEISMARESVPVFEQQQRQSPREAPILELSAPDSEEEQEALSPPARNPRRLSDRPVMIPQLETPDEQEEDKAEETLFILQPRTYTPQPPPSPLPSPFLKQEQPKPKPEPVKAQRAETPEPPEPPESAESPESPAFIIQVPTQQRLEPIKPRVAQQQLRPQASKPKLVAITPKLVEIAPRLEPRTAPRPAQRQESSPEPEPEAQPKQRTSLRQRVSLKTAPPEAIIVPPHDAPELHRPVYPSPRHYQAPDSAYGSDMERPPVNSTAYTYPSINDFTPPVMRPALIPSPHSDQQYFRPVQASPHSPLQQRPHTSGNASFHTQMQQQPPRNTPSAMGMSMLSNVTTMTNETGSTRALKKKRSAFGWLKKAFSLDEEERAAFEQKRREQTRNLYYDNKSPQFLDGRRIQPRPGYQ</sequence>
<evidence type="ECO:0000256" key="1">
    <source>
        <dbReference type="SAM" id="MobiDB-lite"/>
    </source>
</evidence>
<feature type="compositionally biased region" description="Pro residues" evidence="1">
    <location>
        <begin position="465"/>
        <end position="474"/>
    </location>
</feature>
<feature type="region of interest" description="Disordered" evidence="1">
    <location>
        <begin position="1"/>
        <end position="69"/>
    </location>
</feature>
<reference evidence="2" key="1">
    <citation type="submission" date="2023-06" db="EMBL/GenBank/DDBJ databases">
        <title>Genome-scale phylogeny and comparative genomics of the fungal order Sordariales.</title>
        <authorList>
            <consortium name="Lawrence Berkeley National Laboratory"/>
            <person name="Hensen N."/>
            <person name="Bonometti L."/>
            <person name="Westerberg I."/>
            <person name="Brannstrom I.O."/>
            <person name="Guillou S."/>
            <person name="Cros-Aarteil S."/>
            <person name="Calhoun S."/>
            <person name="Haridas S."/>
            <person name="Kuo A."/>
            <person name="Mondo S."/>
            <person name="Pangilinan J."/>
            <person name="Riley R."/>
            <person name="LaButti K."/>
            <person name="Andreopoulos B."/>
            <person name="Lipzen A."/>
            <person name="Chen C."/>
            <person name="Yanf M."/>
            <person name="Daum C."/>
            <person name="Ng V."/>
            <person name="Clum A."/>
            <person name="Steindorff A."/>
            <person name="Ohm R."/>
            <person name="Martin F."/>
            <person name="Silar P."/>
            <person name="Natvig D."/>
            <person name="Lalanne C."/>
            <person name="Gautier V."/>
            <person name="Ament-velasquez S.L."/>
            <person name="Kruys A."/>
            <person name="Hutchinson M.I."/>
            <person name="Powell A.J."/>
            <person name="Barry K."/>
            <person name="Miller A.N."/>
            <person name="Grigoriev I.V."/>
            <person name="Debuchy R."/>
            <person name="Gladieux P."/>
            <person name="Thoren M.H."/>
            <person name="Johannesson H."/>
        </authorList>
    </citation>
    <scope>NUCLEOTIDE SEQUENCE</scope>
    <source>
        <strain evidence="2">SMH3391-2</strain>
    </source>
</reference>
<evidence type="ECO:0000313" key="3">
    <source>
        <dbReference type="Proteomes" id="UP001174934"/>
    </source>
</evidence>
<organism evidence="2 3">
    <name type="scientific">Bombardia bombarda</name>
    <dbReference type="NCBI Taxonomy" id="252184"/>
    <lineage>
        <taxon>Eukaryota</taxon>
        <taxon>Fungi</taxon>
        <taxon>Dikarya</taxon>
        <taxon>Ascomycota</taxon>
        <taxon>Pezizomycotina</taxon>
        <taxon>Sordariomycetes</taxon>
        <taxon>Sordariomycetidae</taxon>
        <taxon>Sordariales</taxon>
        <taxon>Lasiosphaeriaceae</taxon>
        <taxon>Bombardia</taxon>
    </lineage>
</organism>
<protein>
    <submittedName>
        <fullName evidence="2">Uncharacterized protein</fullName>
    </submittedName>
</protein>
<comment type="caution">
    <text evidence="2">The sequence shown here is derived from an EMBL/GenBank/DDBJ whole genome shotgun (WGS) entry which is preliminary data.</text>
</comment>
<feature type="region of interest" description="Disordered" evidence="1">
    <location>
        <begin position="82"/>
        <end position="122"/>
    </location>
</feature>
<accession>A0AA39X9Z9</accession>
<feature type="compositionally biased region" description="Acidic residues" evidence="1">
    <location>
        <begin position="442"/>
        <end position="451"/>
    </location>
</feature>
<dbReference type="Proteomes" id="UP001174934">
    <property type="component" value="Unassembled WGS sequence"/>
</dbReference>
<feature type="region of interest" description="Disordered" evidence="1">
    <location>
        <begin position="758"/>
        <end position="790"/>
    </location>
</feature>
<feature type="compositionally biased region" description="Basic and acidic residues" evidence="1">
    <location>
        <begin position="480"/>
        <end position="496"/>
    </location>
</feature>
<feature type="compositionally biased region" description="Polar residues" evidence="1">
    <location>
        <begin position="352"/>
        <end position="373"/>
    </location>
</feature>
<name>A0AA39X9Z9_9PEZI</name>
<dbReference type="AlphaFoldDB" id="A0AA39X9Z9"/>
<feature type="compositionally biased region" description="Polar residues" evidence="1">
    <location>
        <begin position="679"/>
        <end position="713"/>
    </location>
</feature>